<evidence type="ECO:0000256" key="4">
    <source>
        <dbReference type="ARBA" id="ARBA00022989"/>
    </source>
</evidence>
<name>A0A0N4VR98_ENTVE</name>
<evidence type="ECO:0000259" key="8">
    <source>
        <dbReference type="PROSITE" id="PS50262"/>
    </source>
</evidence>
<dbReference type="STRING" id="51028.A0A0N4VR98"/>
<feature type="transmembrane region" description="Helical" evidence="7">
    <location>
        <begin position="53"/>
        <end position="76"/>
    </location>
</feature>
<evidence type="ECO:0000256" key="7">
    <source>
        <dbReference type="SAM" id="Phobius"/>
    </source>
</evidence>
<feature type="transmembrane region" description="Helical" evidence="7">
    <location>
        <begin position="171"/>
        <end position="192"/>
    </location>
</feature>
<evidence type="ECO:0000256" key="3">
    <source>
        <dbReference type="ARBA" id="ARBA00022692"/>
    </source>
</evidence>
<dbReference type="PANTHER" id="PTHR24241:SF194">
    <property type="entry name" value="TRISSIN RECEPTOR"/>
    <property type="match status" value="1"/>
</dbReference>
<dbReference type="AlphaFoldDB" id="A0A0N4VR98"/>
<evidence type="ECO:0000313" key="11">
    <source>
        <dbReference type="WBParaSite" id="EVEC_0001356301-mRNA-1"/>
    </source>
</evidence>
<keyword evidence="4 7" id="KW-1133">Transmembrane helix</keyword>
<comment type="subcellular location">
    <subcellularLocation>
        <location evidence="1">Cell membrane</location>
        <topology evidence="1">Multi-pass membrane protein</topology>
    </subcellularLocation>
</comment>
<proteinExistence type="predicted"/>
<dbReference type="Pfam" id="PF00001">
    <property type="entry name" value="7tm_1"/>
    <property type="match status" value="1"/>
</dbReference>
<dbReference type="PROSITE" id="PS50262">
    <property type="entry name" value="G_PROTEIN_RECEP_F1_2"/>
    <property type="match status" value="1"/>
</dbReference>
<keyword evidence="5 7" id="KW-0472">Membrane</keyword>
<protein>
    <submittedName>
        <fullName evidence="11">G_PROTEIN_RECEP_F1_2 domain-containing protein</fullName>
    </submittedName>
</protein>
<dbReference type="PRINTS" id="PR00237">
    <property type="entry name" value="GPCRRHODOPSN"/>
</dbReference>
<keyword evidence="2" id="KW-1003">Cell membrane</keyword>
<evidence type="ECO:0000256" key="6">
    <source>
        <dbReference type="ARBA" id="ARBA00023170"/>
    </source>
</evidence>
<dbReference type="GO" id="GO:0005886">
    <property type="term" value="C:plasma membrane"/>
    <property type="evidence" value="ECO:0007669"/>
    <property type="project" value="UniProtKB-SubCell"/>
</dbReference>
<evidence type="ECO:0000313" key="10">
    <source>
        <dbReference type="Proteomes" id="UP000274131"/>
    </source>
</evidence>
<evidence type="ECO:0000313" key="9">
    <source>
        <dbReference type="EMBL" id="VDD97946.1"/>
    </source>
</evidence>
<feature type="domain" description="G-protein coupled receptors family 1 profile" evidence="8">
    <location>
        <begin position="1"/>
        <end position="213"/>
    </location>
</feature>
<dbReference type="GO" id="GO:0004930">
    <property type="term" value="F:G protein-coupled receptor activity"/>
    <property type="evidence" value="ECO:0007669"/>
    <property type="project" value="InterPro"/>
</dbReference>
<dbReference type="InterPro" id="IPR000276">
    <property type="entry name" value="GPCR_Rhodpsn"/>
</dbReference>
<evidence type="ECO:0000256" key="2">
    <source>
        <dbReference type="ARBA" id="ARBA00022475"/>
    </source>
</evidence>
<accession>A0A0N4VR98</accession>
<evidence type="ECO:0000256" key="1">
    <source>
        <dbReference type="ARBA" id="ARBA00004651"/>
    </source>
</evidence>
<gene>
    <name evidence="9" type="ORF">EVEC_LOCUS12697</name>
</gene>
<feature type="transmembrane region" description="Helical" evidence="7">
    <location>
        <begin position="199"/>
        <end position="216"/>
    </location>
</feature>
<dbReference type="GO" id="GO:0032870">
    <property type="term" value="P:cellular response to hormone stimulus"/>
    <property type="evidence" value="ECO:0007669"/>
    <property type="project" value="TreeGrafter"/>
</dbReference>
<keyword evidence="10" id="KW-1185">Reference proteome</keyword>
<keyword evidence="6" id="KW-0675">Receptor</keyword>
<dbReference type="PANTHER" id="PTHR24241">
    <property type="entry name" value="NEUROPEPTIDE RECEPTOR-RELATED G-PROTEIN COUPLED RECEPTOR"/>
    <property type="match status" value="1"/>
</dbReference>
<keyword evidence="3 7" id="KW-0812">Transmembrane</keyword>
<dbReference type="InterPro" id="IPR017452">
    <property type="entry name" value="GPCR_Rhodpsn_7TM"/>
</dbReference>
<sequence>MAVLNPLHSGGKLTKKVRVNMTICIWMFAFLFNLPYFFTAKLAYFFFSKNFSRHWVTISFVFWYCIPLITMGYIYAKIGMVLWHSASGNVVIITDVESDAEIPHLRSGVYGRNFTSQSDATARRRTEASIIGNVRKTSRNETVETRRKVIRLLIAIVLSFAILTLPHHIRLVYLVCLLFNQYPVICIASFYFYVQPITYLLLFLSSCTNPFLYAFFSSKFRSATYDVLCRYISQLIKF</sequence>
<reference evidence="9 10" key="2">
    <citation type="submission" date="2018-10" db="EMBL/GenBank/DDBJ databases">
        <authorList>
            <consortium name="Pathogen Informatics"/>
        </authorList>
    </citation>
    <scope>NUCLEOTIDE SEQUENCE [LARGE SCALE GENOMIC DNA]</scope>
</reference>
<reference evidence="11" key="1">
    <citation type="submission" date="2017-02" db="UniProtKB">
        <authorList>
            <consortium name="WormBaseParasite"/>
        </authorList>
    </citation>
    <scope>IDENTIFICATION</scope>
</reference>
<dbReference type="WBParaSite" id="EVEC_0001356301-mRNA-1">
    <property type="protein sequence ID" value="EVEC_0001356301-mRNA-1"/>
    <property type="gene ID" value="EVEC_0001356301"/>
</dbReference>
<evidence type="ECO:0000256" key="5">
    <source>
        <dbReference type="ARBA" id="ARBA00023136"/>
    </source>
</evidence>
<feature type="transmembrane region" description="Helical" evidence="7">
    <location>
        <begin position="21"/>
        <end position="47"/>
    </location>
</feature>
<dbReference type="EMBL" id="UXUI01016043">
    <property type="protein sequence ID" value="VDD97946.1"/>
    <property type="molecule type" value="Genomic_DNA"/>
</dbReference>
<dbReference type="SUPFAM" id="SSF81321">
    <property type="entry name" value="Family A G protein-coupled receptor-like"/>
    <property type="match status" value="1"/>
</dbReference>
<feature type="transmembrane region" description="Helical" evidence="7">
    <location>
        <begin position="149"/>
        <end position="165"/>
    </location>
</feature>
<organism evidence="11">
    <name type="scientific">Enterobius vermicularis</name>
    <name type="common">Human pinworm</name>
    <dbReference type="NCBI Taxonomy" id="51028"/>
    <lineage>
        <taxon>Eukaryota</taxon>
        <taxon>Metazoa</taxon>
        <taxon>Ecdysozoa</taxon>
        <taxon>Nematoda</taxon>
        <taxon>Chromadorea</taxon>
        <taxon>Rhabditida</taxon>
        <taxon>Spirurina</taxon>
        <taxon>Oxyuridomorpha</taxon>
        <taxon>Oxyuroidea</taxon>
        <taxon>Oxyuridae</taxon>
        <taxon>Enterobius</taxon>
    </lineage>
</organism>
<dbReference type="Gene3D" id="1.20.1070.10">
    <property type="entry name" value="Rhodopsin 7-helix transmembrane proteins"/>
    <property type="match status" value="1"/>
</dbReference>
<dbReference type="OrthoDB" id="5964776at2759"/>
<dbReference type="Proteomes" id="UP000274131">
    <property type="component" value="Unassembled WGS sequence"/>
</dbReference>
<dbReference type="GO" id="GO:0042277">
    <property type="term" value="F:peptide binding"/>
    <property type="evidence" value="ECO:0007669"/>
    <property type="project" value="TreeGrafter"/>
</dbReference>